<protein>
    <submittedName>
        <fullName evidence="3">RT_RNaseH_2 domain-containing protein</fullName>
    </submittedName>
</protein>
<dbReference type="InterPro" id="IPR043502">
    <property type="entry name" value="DNA/RNA_pol_sf"/>
</dbReference>
<evidence type="ECO:0000313" key="3">
    <source>
        <dbReference type="WBParaSite" id="TCNE_0001147001-mRNA-1"/>
    </source>
</evidence>
<name>A0A183USK0_TOXCA</name>
<evidence type="ECO:0000313" key="1">
    <source>
        <dbReference type="EMBL" id="VDM42791.1"/>
    </source>
</evidence>
<dbReference type="InterPro" id="IPR043128">
    <property type="entry name" value="Rev_trsase/Diguanyl_cyclase"/>
</dbReference>
<dbReference type="Gene3D" id="3.30.70.270">
    <property type="match status" value="1"/>
</dbReference>
<reference evidence="1 2" key="2">
    <citation type="submission" date="2018-11" db="EMBL/GenBank/DDBJ databases">
        <authorList>
            <consortium name="Pathogen Informatics"/>
        </authorList>
    </citation>
    <scope>NUCLEOTIDE SEQUENCE [LARGE SCALE GENOMIC DNA]</scope>
</reference>
<organism evidence="2 3">
    <name type="scientific">Toxocara canis</name>
    <name type="common">Canine roundworm</name>
    <dbReference type="NCBI Taxonomy" id="6265"/>
    <lineage>
        <taxon>Eukaryota</taxon>
        <taxon>Metazoa</taxon>
        <taxon>Ecdysozoa</taxon>
        <taxon>Nematoda</taxon>
        <taxon>Chromadorea</taxon>
        <taxon>Rhabditida</taxon>
        <taxon>Spirurina</taxon>
        <taxon>Ascaridomorpha</taxon>
        <taxon>Ascaridoidea</taxon>
        <taxon>Toxocaridae</taxon>
        <taxon>Toxocara</taxon>
    </lineage>
</organism>
<dbReference type="EMBL" id="UYWY01020869">
    <property type="protein sequence ID" value="VDM42791.1"/>
    <property type="molecule type" value="Genomic_DNA"/>
</dbReference>
<dbReference type="PANTHER" id="PTHR37984">
    <property type="entry name" value="PROTEIN CBG26694"/>
    <property type="match status" value="1"/>
</dbReference>
<sequence>MSALKDATQLLLFLGLLGYYGNFVKEMKNRRVPPLDALLTKDARRVPPLDALLTKDAMFRWTPACNANFYRAKSMFVSDLLFARYDLNEQTVVAAHASNCSIDAVSSCRYPGGSEKAVALLPALLLAEENHSQSEMQGLILIFAVQKFR</sequence>
<dbReference type="SUPFAM" id="SSF56672">
    <property type="entry name" value="DNA/RNA polymerases"/>
    <property type="match status" value="1"/>
</dbReference>
<reference evidence="3" key="1">
    <citation type="submission" date="2016-06" db="UniProtKB">
        <authorList>
            <consortium name="WormBaseParasite"/>
        </authorList>
    </citation>
    <scope>IDENTIFICATION</scope>
</reference>
<gene>
    <name evidence="1" type="ORF">TCNE_LOCUS11470</name>
</gene>
<dbReference type="PANTHER" id="PTHR37984:SF5">
    <property type="entry name" value="PROTEIN NYNRIN-LIKE"/>
    <property type="match status" value="1"/>
</dbReference>
<keyword evidence="2" id="KW-1185">Reference proteome</keyword>
<dbReference type="GO" id="GO:0003824">
    <property type="term" value="F:catalytic activity"/>
    <property type="evidence" value="ECO:0007669"/>
    <property type="project" value="UniProtKB-KW"/>
</dbReference>
<dbReference type="Proteomes" id="UP000050794">
    <property type="component" value="Unassembled WGS sequence"/>
</dbReference>
<dbReference type="InterPro" id="IPR050951">
    <property type="entry name" value="Retrovirus_Pol_polyprotein"/>
</dbReference>
<proteinExistence type="predicted"/>
<accession>A0A183USK0</accession>
<dbReference type="WBParaSite" id="TCNE_0001147001-mRNA-1">
    <property type="protein sequence ID" value="TCNE_0001147001-mRNA-1"/>
    <property type="gene ID" value="TCNE_0001147001"/>
</dbReference>
<evidence type="ECO:0000313" key="2">
    <source>
        <dbReference type="Proteomes" id="UP000050794"/>
    </source>
</evidence>
<dbReference type="AlphaFoldDB" id="A0A183USK0"/>